<evidence type="ECO:0000256" key="1">
    <source>
        <dbReference type="SAM" id="Coils"/>
    </source>
</evidence>
<dbReference type="AlphaFoldDB" id="A0A154W1N3"/>
<dbReference type="Proteomes" id="UP000076400">
    <property type="component" value="Unassembled WGS sequence"/>
</dbReference>
<dbReference type="InterPro" id="IPR002145">
    <property type="entry name" value="CopG"/>
</dbReference>
<keyword evidence="4" id="KW-1185">Reference proteome</keyword>
<name>A0A154W1N3_9PROT</name>
<dbReference type="GO" id="GO:0006355">
    <property type="term" value="P:regulation of DNA-templated transcription"/>
    <property type="evidence" value="ECO:0007669"/>
    <property type="project" value="InterPro"/>
</dbReference>
<dbReference type="RefSeq" id="WP_067556940.1">
    <property type="nucleotide sequence ID" value="NZ_LPXN01000116.1"/>
</dbReference>
<sequence>MKPRHHLYLDDELTEQLEALAAKPGSSKSAIVSDALRSFLARRGANELDDRLRVRLDRVSRQLNRIERDQQILLESLALFVRYYLTVTAPLPEADQEAARALGQERFQAFIEQVGRRIAGGRTLAGEVLAQTSQEEAEP</sequence>
<organism evidence="3 4">
    <name type="scientific">Oceanibaculum pacificum</name>
    <dbReference type="NCBI Taxonomy" id="580166"/>
    <lineage>
        <taxon>Bacteria</taxon>
        <taxon>Pseudomonadati</taxon>
        <taxon>Pseudomonadota</taxon>
        <taxon>Alphaproteobacteria</taxon>
        <taxon>Rhodospirillales</taxon>
        <taxon>Oceanibaculaceae</taxon>
        <taxon>Oceanibaculum</taxon>
    </lineage>
</organism>
<evidence type="ECO:0000313" key="3">
    <source>
        <dbReference type="EMBL" id="KZD07367.1"/>
    </source>
</evidence>
<protein>
    <submittedName>
        <fullName evidence="3">CopG family transcriptional regulator</fullName>
    </submittedName>
</protein>
<proteinExistence type="predicted"/>
<dbReference type="STRING" id="580166.AUP43_02265"/>
<dbReference type="CDD" id="cd21631">
    <property type="entry name" value="RHH_CopG_NikR-like"/>
    <property type="match status" value="1"/>
</dbReference>
<dbReference type="InterPro" id="IPR010985">
    <property type="entry name" value="Ribbon_hlx_hlx"/>
</dbReference>
<dbReference type="EMBL" id="LPXN01000116">
    <property type="protein sequence ID" value="KZD07367.1"/>
    <property type="molecule type" value="Genomic_DNA"/>
</dbReference>
<dbReference type="OrthoDB" id="9803941at2"/>
<feature type="coiled-coil region" evidence="1">
    <location>
        <begin position="49"/>
        <end position="76"/>
    </location>
</feature>
<accession>A0A154W1N3</accession>
<dbReference type="Pfam" id="PF01402">
    <property type="entry name" value="RHH_1"/>
    <property type="match status" value="1"/>
</dbReference>
<comment type="caution">
    <text evidence="3">The sequence shown here is derived from an EMBL/GenBank/DDBJ whole genome shotgun (WGS) entry which is preliminary data.</text>
</comment>
<evidence type="ECO:0000259" key="2">
    <source>
        <dbReference type="Pfam" id="PF01402"/>
    </source>
</evidence>
<evidence type="ECO:0000313" key="4">
    <source>
        <dbReference type="Proteomes" id="UP000076400"/>
    </source>
</evidence>
<reference evidence="3 4" key="1">
    <citation type="submission" date="2015-12" db="EMBL/GenBank/DDBJ databases">
        <title>Genome sequence of Oceanibaculum pacificum MCCC 1A02656.</title>
        <authorList>
            <person name="Lu L."/>
            <person name="Lai Q."/>
            <person name="Shao Z."/>
            <person name="Qian P."/>
        </authorList>
    </citation>
    <scope>NUCLEOTIDE SEQUENCE [LARGE SCALE GENOMIC DNA]</scope>
    <source>
        <strain evidence="3 4">MCCC 1A02656</strain>
    </source>
</reference>
<keyword evidence="1" id="KW-0175">Coiled coil</keyword>
<feature type="domain" description="Ribbon-helix-helix protein CopG" evidence="2">
    <location>
        <begin position="7"/>
        <end position="42"/>
    </location>
</feature>
<dbReference type="SUPFAM" id="SSF47598">
    <property type="entry name" value="Ribbon-helix-helix"/>
    <property type="match status" value="1"/>
</dbReference>
<dbReference type="Gene3D" id="1.10.1220.10">
    <property type="entry name" value="Met repressor-like"/>
    <property type="match status" value="1"/>
</dbReference>
<gene>
    <name evidence="3" type="ORF">AUP43_02265</name>
</gene>
<dbReference type="InterPro" id="IPR013321">
    <property type="entry name" value="Arc_rbn_hlx_hlx"/>
</dbReference>